<dbReference type="Proteomes" id="UP000321204">
    <property type="component" value="Chromosome"/>
</dbReference>
<feature type="transmembrane region" description="Helical" evidence="6">
    <location>
        <begin position="37"/>
        <end position="58"/>
    </location>
</feature>
<feature type="transmembrane region" description="Helical" evidence="6">
    <location>
        <begin position="219"/>
        <end position="236"/>
    </location>
</feature>
<keyword evidence="8" id="KW-1185">Reference proteome</keyword>
<dbReference type="AlphaFoldDB" id="A0A5B8UQ13"/>
<feature type="transmembrane region" description="Helical" evidence="6">
    <location>
        <begin position="455"/>
        <end position="475"/>
    </location>
</feature>
<feature type="transmembrane region" description="Helical" evidence="6">
    <location>
        <begin position="335"/>
        <end position="358"/>
    </location>
</feature>
<dbReference type="GO" id="GO:0005886">
    <property type="term" value="C:plasma membrane"/>
    <property type="evidence" value="ECO:0007669"/>
    <property type="project" value="UniProtKB-SubCell"/>
</dbReference>
<feature type="transmembrane region" description="Helical" evidence="6">
    <location>
        <begin position="179"/>
        <end position="199"/>
    </location>
</feature>
<evidence type="ECO:0000256" key="2">
    <source>
        <dbReference type="ARBA" id="ARBA00022475"/>
    </source>
</evidence>
<keyword evidence="5 6" id="KW-0472">Membrane</keyword>
<protein>
    <submittedName>
        <fullName evidence="7">Oligosaccharide flippase family protein</fullName>
    </submittedName>
</protein>
<feature type="transmembrane region" description="Helical" evidence="6">
    <location>
        <begin position="300"/>
        <end position="323"/>
    </location>
</feature>
<evidence type="ECO:0000313" key="7">
    <source>
        <dbReference type="EMBL" id="QEC58526.1"/>
    </source>
</evidence>
<evidence type="ECO:0000256" key="1">
    <source>
        <dbReference type="ARBA" id="ARBA00004651"/>
    </source>
</evidence>
<feature type="transmembrane region" description="Helical" evidence="6">
    <location>
        <begin position="256"/>
        <end position="280"/>
    </location>
</feature>
<evidence type="ECO:0000256" key="5">
    <source>
        <dbReference type="ARBA" id="ARBA00023136"/>
    </source>
</evidence>
<sequence length="499" mass="57047">MWYGVSSIAARFISYLLTPYLTNPDVLKETAYGEMSIIYAAIPFLNIIFTYGLETAYFRFSKSKEHEKDVYSTAMLSLIGSTVLFTSVLLLFRQKLATLLGVEHHPEYLTLTAFIIAADALTTLSFAKLRHEGRPRKFAMVRIAGILINIGFTVFFLSVCPKLQQKDPNSFIGALYNRNFSVGYILLANLLASLFAILLLAKEFFSFRLRFNAKLWREIIIYSSPLILAGFAGMINETFDRIMLKWWSSEPTEKAALIQVATYSACYKLSILITLSVQAFRMAAEPFFFSASRGQEPQRIYARVMKFFVITVCFMFLAVVLFLDIWKHFITNPVYWKGLGVVPILLLANMFLGIYYNLSIWYKLANRTIAGAWITLIGAAITLVINALFIPRFGYYACAWATFSCYGSMMVVSFVWGQKVYRVPYAWKKLVAYLLIVLVLYGLYSLFALLHLNEWVNRAFAAALLFVWTWFIGLVEGKEFSRLPVIGRFYQKPQLSAEK</sequence>
<feature type="transmembrane region" description="Helical" evidence="6">
    <location>
        <begin position="108"/>
        <end position="127"/>
    </location>
</feature>
<proteinExistence type="predicted"/>
<feature type="transmembrane region" description="Helical" evidence="6">
    <location>
        <begin position="70"/>
        <end position="92"/>
    </location>
</feature>
<reference evidence="7 8" key="1">
    <citation type="journal article" date="2015" name="Int. J. Syst. Evol. Microbiol.">
        <title>Flavisolibacter ginsenosidimutans sp. nov., with ginsenoside-converting activity isolated from soil used for cultivating ginseng.</title>
        <authorList>
            <person name="Zhao Y."/>
            <person name="Liu Q."/>
            <person name="Kang M.S."/>
            <person name="Jin F."/>
            <person name="Yu H."/>
            <person name="Im W.T."/>
        </authorList>
    </citation>
    <scope>NUCLEOTIDE SEQUENCE [LARGE SCALE GENOMIC DNA]</scope>
    <source>
        <strain evidence="7 8">Gsoil 636</strain>
    </source>
</reference>
<gene>
    <name evidence="7" type="ORF">FSB75_13085</name>
</gene>
<evidence type="ECO:0000256" key="4">
    <source>
        <dbReference type="ARBA" id="ARBA00022989"/>
    </source>
</evidence>
<organism evidence="7 8">
    <name type="scientific">Flavisolibacter ginsenosidimutans</name>
    <dbReference type="NCBI Taxonomy" id="661481"/>
    <lineage>
        <taxon>Bacteria</taxon>
        <taxon>Pseudomonadati</taxon>
        <taxon>Bacteroidota</taxon>
        <taxon>Chitinophagia</taxon>
        <taxon>Chitinophagales</taxon>
        <taxon>Chitinophagaceae</taxon>
        <taxon>Flavisolibacter</taxon>
    </lineage>
</organism>
<keyword evidence="2" id="KW-1003">Cell membrane</keyword>
<dbReference type="Pfam" id="PF01943">
    <property type="entry name" value="Polysacc_synt"/>
    <property type="match status" value="1"/>
</dbReference>
<feature type="transmembrane region" description="Helical" evidence="6">
    <location>
        <begin position="370"/>
        <end position="388"/>
    </location>
</feature>
<evidence type="ECO:0000256" key="3">
    <source>
        <dbReference type="ARBA" id="ARBA00022692"/>
    </source>
</evidence>
<evidence type="ECO:0000256" key="6">
    <source>
        <dbReference type="SAM" id="Phobius"/>
    </source>
</evidence>
<keyword evidence="3 6" id="KW-0812">Transmembrane</keyword>
<feature type="transmembrane region" description="Helical" evidence="6">
    <location>
        <begin position="430"/>
        <end position="449"/>
    </location>
</feature>
<dbReference type="PANTHER" id="PTHR30250">
    <property type="entry name" value="PST FAMILY PREDICTED COLANIC ACID TRANSPORTER"/>
    <property type="match status" value="1"/>
</dbReference>
<feature type="transmembrane region" description="Helical" evidence="6">
    <location>
        <begin position="139"/>
        <end position="159"/>
    </location>
</feature>
<feature type="transmembrane region" description="Helical" evidence="6">
    <location>
        <begin position="394"/>
        <end position="418"/>
    </location>
</feature>
<keyword evidence="4 6" id="KW-1133">Transmembrane helix</keyword>
<dbReference type="PANTHER" id="PTHR30250:SF11">
    <property type="entry name" value="O-ANTIGEN TRANSPORTER-RELATED"/>
    <property type="match status" value="1"/>
</dbReference>
<dbReference type="EMBL" id="CP042433">
    <property type="protein sequence ID" value="QEC58526.1"/>
    <property type="molecule type" value="Genomic_DNA"/>
</dbReference>
<dbReference type="InterPro" id="IPR050833">
    <property type="entry name" value="Poly_Biosynth_Transport"/>
</dbReference>
<dbReference type="InterPro" id="IPR002797">
    <property type="entry name" value="Polysacc_synth"/>
</dbReference>
<dbReference type="OrthoDB" id="9814608at2"/>
<dbReference type="KEGG" id="fgg:FSB75_13085"/>
<name>A0A5B8UQ13_9BACT</name>
<evidence type="ECO:0000313" key="8">
    <source>
        <dbReference type="Proteomes" id="UP000321204"/>
    </source>
</evidence>
<comment type="subcellular location">
    <subcellularLocation>
        <location evidence="1">Cell membrane</location>
        <topology evidence="1">Multi-pass membrane protein</topology>
    </subcellularLocation>
</comment>
<accession>A0A5B8UQ13</accession>